<accession>A0AAN8S2Z0</accession>
<keyword evidence="1" id="KW-0175">Coiled coil</keyword>
<comment type="caution">
    <text evidence="2">The sequence shown here is derived from an EMBL/GenBank/DDBJ whole genome shotgun (WGS) entry which is preliminary data.</text>
</comment>
<evidence type="ECO:0000313" key="3">
    <source>
        <dbReference type="Proteomes" id="UP001372834"/>
    </source>
</evidence>
<name>A0AAN8S2Z0_POLSC</name>
<sequence>MYEILRYSQKNDKEHLKGSLTEKQVQRARYTCKKRIRERIDNQERSLSESERERKQLEKIEKKIHEWENLRLRFSRLLRYTVELGPQITNLKTTGRIKLKRCNR</sequence>
<dbReference type="Proteomes" id="UP001372834">
    <property type="component" value="Unassembled WGS sequence"/>
</dbReference>
<reference evidence="2 3" key="1">
    <citation type="submission" date="2023-10" db="EMBL/GenBank/DDBJ databases">
        <title>Genomes of two closely related lineages of the louse Polyplax serrata with different host specificities.</title>
        <authorList>
            <person name="Martinu J."/>
            <person name="Tarabai H."/>
            <person name="Stefka J."/>
            <person name="Hypsa V."/>
        </authorList>
    </citation>
    <scope>NUCLEOTIDE SEQUENCE [LARGE SCALE GENOMIC DNA]</scope>
    <source>
        <strain evidence="2">HR10_N</strain>
    </source>
</reference>
<evidence type="ECO:0000313" key="2">
    <source>
        <dbReference type="EMBL" id="KAK6629240.1"/>
    </source>
</evidence>
<evidence type="ECO:0000256" key="1">
    <source>
        <dbReference type="SAM" id="Coils"/>
    </source>
</evidence>
<gene>
    <name evidence="2" type="ORF">RUM43_003057</name>
</gene>
<proteinExistence type="predicted"/>
<organism evidence="2 3">
    <name type="scientific">Polyplax serrata</name>
    <name type="common">Common mouse louse</name>
    <dbReference type="NCBI Taxonomy" id="468196"/>
    <lineage>
        <taxon>Eukaryota</taxon>
        <taxon>Metazoa</taxon>
        <taxon>Ecdysozoa</taxon>
        <taxon>Arthropoda</taxon>
        <taxon>Hexapoda</taxon>
        <taxon>Insecta</taxon>
        <taxon>Pterygota</taxon>
        <taxon>Neoptera</taxon>
        <taxon>Paraneoptera</taxon>
        <taxon>Psocodea</taxon>
        <taxon>Troctomorpha</taxon>
        <taxon>Phthiraptera</taxon>
        <taxon>Anoplura</taxon>
        <taxon>Polyplacidae</taxon>
        <taxon>Polyplax</taxon>
    </lineage>
</organism>
<dbReference type="EMBL" id="JAWJWE010000036">
    <property type="protein sequence ID" value="KAK6629240.1"/>
    <property type="molecule type" value="Genomic_DNA"/>
</dbReference>
<dbReference type="AlphaFoldDB" id="A0AAN8S2Z0"/>
<protein>
    <submittedName>
        <fullName evidence="2">Uncharacterized protein</fullName>
    </submittedName>
</protein>
<feature type="coiled-coil region" evidence="1">
    <location>
        <begin position="33"/>
        <end position="70"/>
    </location>
</feature>